<name>A0AAE3E4F1_9FIRM</name>
<organism evidence="1 2">
    <name type="scientific">Anthropogastromicrobium aceti</name>
    <dbReference type="NCBI Taxonomy" id="2981768"/>
    <lineage>
        <taxon>Bacteria</taxon>
        <taxon>Bacillati</taxon>
        <taxon>Bacillota</taxon>
        <taxon>Clostridia</taxon>
        <taxon>Lachnospirales</taxon>
        <taxon>Lachnospiraceae</taxon>
        <taxon>Anthropogastromicrobium</taxon>
    </lineage>
</organism>
<gene>
    <name evidence="1" type="ORF">LKD48_08200</name>
</gene>
<accession>A0AAE3E4F1</accession>
<sequence>MQQKRHIQILKASLPYMHSPLREACRICVRMFELQQAMHRLDEEEESLEACSKDDQDPLTGLSQSIREYCTPKELETLDMVTNLAQMARLYREYESEGGAKHNDNTI</sequence>
<reference evidence="1 2" key="1">
    <citation type="submission" date="2021-10" db="EMBL/GenBank/DDBJ databases">
        <title>Anaerobic single-cell dispensing facilitates the cultivation of human gut bacteria.</title>
        <authorList>
            <person name="Afrizal A."/>
        </authorList>
    </citation>
    <scope>NUCLEOTIDE SEQUENCE [LARGE SCALE GENOMIC DNA]</scope>
    <source>
        <strain evidence="1 2">CLA-AA-H224</strain>
    </source>
</reference>
<proteinExistence type="predicted"/>
<dbReference type="AlphaFoldDB" id="A0AAE3E4F1"/>
<evidence type="ECO:0000313" key="2">
    <source>
        <dbReference type="Proteomes" id="UP001198200"/>
    </source>
</evidence>
<dbReference type="Proteomes" id="UP001198200">
    <property type="component" value="Unassembled WGS sequence"/>
</dbReference>
<evidence type="ECO:0000313" key="1">
    <source>
        <dbReference type="EMBL" id="MCC2221614.1"/>
    </source>
</evidence>
<dbReference type="RefSeq" id="WP_308731712.1">
    <property type="nucleotide sequence ID" value="NZ_JAJEQN010000017.1"/>
</dbReference>
<protein>
    <submittedName>
        <fullName evidence="1">Uncharacterized protein</fullName>
    </submittedName>
</protein>
<dbReference type="EMBL" id="JAJEQN010000017">
    <property type="protein sequence ID" value="MCC2221614.1"/>
    <property type="molecule type" value="Genomic_DNA"/>
</dbReference>
<keyword evidence="2" id="KW-1185">Reference proteome</keyword>
<comment type="caution">
    <text evidence="1">The sequence shown here is derived from an EMBL/GenBank/DDBJ whole genome shotgun (WGS) entry which is preliminary data.</text>
</comment>